<accession>A0A366M5V0</accession>
<proteinExistence type="predicted"/>
<evidence type="ECO:0000313" key="2">
    <source>
        <dbReference type="Proteomes" id="UP000253303"/>
    </source>
</evidence>
<dbReference type="Proteomes" id="UP000253303">
    <property type="component" value="Unassembled WGS sequence"/>
</dbReference>
<keyword evidence="2" id="KW-1185">Reference proteome</keyword>
<comment type="caution">
    <text evidence="1">The sequence shown here is derived from an EMBL/GenBank/DDBJ whole genome shotgun (WGS) entry which is preliminary data.</text>
</comment>
<name>A0A366M5V0_9ACTN</name>
<dbReference type="EMBL" id="QMEY01000001">
    <property type="protein sequence ID" value="RBQ21638.1"/>
    <property type="molecule type" value="Genomic_DNA"/>
</dbReference>
<reference evidence="1 2" key="1">
    <citation type="submission" date="2018-06" db="EMBL/GenBank/DDBJ databases">
        <title>Sphaerisporangium craniellae sp. nov., isolated from a marine sponge in the South China Sea.</title>
        <authorList>
            <person name="Li L."/>
        </authorList>
    </citation>
    <scope>NUCLEOTIDE SEQUENCE [LARGE SCALE GENOMIC DNA]</scope>
    <source>
        <strain evidence="1 2">LHW63015</strain>
    </source>
</reference>
<sequence>MFLIRLRAYCPAMSTRDTDLHGWPAEEEGELGQLQARHPKWRIWRGLDDRCRPTGWHATREPGERVDAETFRELDRMLTGQESTGEIT</sequence>
<protein>
    <submittedName>
        <fullName evidence="1">Uncharacterized protein</fullName>
    </submittedName>
</protein>
<organism evidence="1 2">
    <name type="scientific">Spongiactinospora rosea</name>
    <dbReference type="NCBI Taxonomy" id="2248750"/>
    <lineage>
        <taxon>Bacteria</taxon>
        <taxon>Bacillati</taxon>
        <taxon>Actinomycetota</taxon>
        <taxon>Actinomycetes</taxon>
        <taxon>Streptosporangiales</taxon>
        <taxon>Streptosporangiaceae</taxon>
        <taxon>Spongiactinospora</taxon>
    </lineage>
</organism>
<gene>
    <name evidence="1" type="ORF">DP939_02700</name>
</gene>
<dbReference type="AlphaFoldDB" id="A0A366M5V0"/>
<evidence type="ECO:0000313" key="1">
    <source>
        <dbReference type="EMBL" id="RBQ21638.1"/>
    </source>
</evidence>